<dbReference type="HOGENOM" id="CLU_847630_0_0_1"/>
<keyword evidence="3" id="KW-1185">Reference proteome</keyword>
<sequence length="352" mass="37164">MKHLALHRARSNSTLRATDTTHDASPSVPAFDLAGNPGNNSGRRLRKSKSSPKLGQPTSTPPTPEPVPPLPTSSKSTHRISEFASRFRFFKARRTDSTSGIVDGLLPSSPSSGLVNKLTTSNLGVSTTNSLTSNAEQHPPLRLGSKAYKTSRAISSVQARHHRANTAPSSTRIGENGEESLVGLGIVDLRFDVKTGKYGFPSNTFPGAYDMERSRSSSGASSAGDSGGPGTPTETIPSLIGSGDLGKSFARASIDEAGCQEVIGVLGSLFPGRDDELRRPSVDVPIAEGCSPILRPVDSSSRIHPTHSRRVNSTSVASGTPIARQDLPTRSSSLRSTKFNSRGTAFATREVH</sequence>
<dbReference type="EMBL" id="CAFZ01000052">
    <property type="protein sequence ID" value="CCA69326.1"/>
    <property type="molecule type" value="Genomic_DNA"/>
</dbReference>
<feature type="region of interest" description="Disordered" evidence="1">
    <location>
        <begin position="156"/>
        <end position="176"/>
    </location>
</feature>
<evidence type="ECO:0000313" key="3">
    <source>
        <dbReference type="Proteomes" id="UP000007148"/>
    </source>
</evidence>
<proteinExistence type="predicted"/>
<accession>G4TDE5</accession>
<feature type="compositionally biased region" description="Basic residues" evidence="1">
    <location>
        <begin position="1"/>
        <end position="10"/>
    </location>
</feature>
<reference evidence="2 3" key="1">
    <citation type="journal article" date="2011" name="PLoS Pathog.">
        <title>Endophytic Life Strategies Decoded by Genome and Transcriptome Analyses of the Mutualistic Root Symbiont Piriformospora indica.</title>
        <authorList>
            <person name="Zuccaro A."/>
            <person name="Lahrmann U."/>
            <person name="Guldener U."/>
            <person name="Langen G."/>
            <person name="Pfiffi S."/>
            <person name="Biedenkopf D."/>
            <person name="Wong P."/>
            <person name="Samans B."/>
            <person name="Grimm C."/>
            <person name="Basiewicz M."/>
            <person name="Murat C."/>
            <person name="Martin F."/>
            <person name="Kogel K.H."/>
        </authorList>
    </citation>
    <scope>NUCLEOTIDE SEQUENCE [LARGE SCALE GENOMIC DNA]</scope>
    <source>
        <strain evidence="2 3">DSM 11827</strain>
    </source>
</reference>
<dbReference type="Proteomes" id="UP000007148">
    <property type="component" value="Unassembled WGS sequence"/>
</dbReference>
<feature type="compositionally biased region" description="Polar residues" evidence="1">
    <location>
        <begin position="328"/>
        <end position="343"/>
    </location>
</feature>
<organism evidence="2 3">
    <name type="scientific">Serendipita indica (strain DSM 11827)</name>
    <name type="common">Root endophyte fungus</name>
    <name type="synonym">Piriformospora indica</name>
    <dbReference type="NCBI Taxonomy" id="1109443"/>
    <lineage>
        <taxon>Eukaryota</taxon>
        <taxon>Fungi</taxon>
        <taxon>Dikarya</taxon>
        <taxon>Basidiomycota</taxon>
        <taxon>Agaricomycotina</taxon>
        <taxon>Agaricomycetes</taxon>
        <taxon>Sebacinales</taxon>
        <taxon>Serendipitaceae</taxon>
        <taxon>Serendipita</taxon>
    </lineage>
</organism>
<dbReference type="AlphaFoldDB" id="G4TDE5"/>
<dbReference type="InParanoid" id="G4TDE5"/>
<feature type="region of interest" description="Disordered" evidence="1">
    <location>
        <begin position="299"/>
        <end position="352"/>
    </location>
</feature>
<feature type="compositionally biased region" description="Pro residues" evidence="1">
    <location>
        <begin position="59"/>
        <end position="71"/>
    </location>
</feature>
<feature type="region of interest" description="Disordered" evidence="1">
    <location>
        <begin position="1"/>
        <end position="78"/>
    </location>
</feature>
<name>G4TDE5_SERID</name>
<gene>
    <name evidence="2" type="ORF">PIIN_03225</name>
</gene>
<evidence type="ECO:0000256" key="1">
    <source>
        <dbReference type="SAM" id="MobiDB-lite"/>
    </source>
</evidence>
<protein>
    <submittedName>
        <fullName evidence="2">Uncharacterized protein</fullName>
    </submittedName>
</protein>
<evidence type="ECO:0000313" key="2">
    <source>
        <dbReference type="EMBL" id="CCA69326.1"/>
    </source>
</evidence>
<feature type="region of interest" description="Disordered" evidence="1">
    <location>
        <begin position="202"/>
        <end position="242"/>
    </location>
</feature>